<gene>
    <name evidence="10" type="ORF">SDC9_68699</name>
</gene>
<dbReference type="AlphaFoldDB" id="A0A644Y2K3"/>
<keyword evidence="5" id="KW-0732">Signal</keyword>
<keyword evidence="3" id="KW-0808">Transferase</keyword>
<evidence type="ECO:0000256" key="9">
    <source>
        <dbReference type="SAM" id="Phobius"/>
    </source>
</evidence>
<organism evidence="10">
    <name type="scientific">bioreactor metagenome</name>
    <dbReference type="NCBI Taxonomy" id="1076179"/>
    <lineage>
        <taxon>unclassified sequences</taxon>
        <taxon>metagenomes</taxon>
        <taxon>ecological metagenomes</taxon>
    </lineage>
</organism>
<dbReference type="InterPro" id="IPR044021">
    <property type="entry name" value="CrtO"/>
</dbReference>
<dbReference type="GO" id="GO:0016746">
    <property type="term" value="F:acyltransferase activity"/>
    <property type="evidence" value="ECO:0007669"/>
    <property type="project" value="UniProtKB-KW"/>
</dbReference>
<evidence type="ECO:0000256" key="4">
    <source>
        <dbReference type="ARBA" id="ARBA00022692"/>
    </source>
</evidence>
<evidence type="ECO:0008006" key="11">
    <source>
        <dbReference type="Google" id="ProtNLM"/>
    </source>
</evidence>
<evidence type="ECO:0000313" key="10">
    <source>
        <dbReference type="EMBL" id="MPM22248.1"/>
    </source>
</evidence>
<feature type="transmembrane region" description="Helical" evidence="9">
    <location>
        <begin position="6"/>
        <end position="28"/>
    </location>
</feature>
<feature type="transmembrane region" description="Helical" evidence="9">
    <location>
        <begin position="106"/>
        <end position="124"/>
    </location>
</feature>
<dbReference type="GO" id="GO:0005886">
    <property type="term" value="C:plasma membrane"/>
    <property type="evidence" value="ECO:0007669"/>
    <property type="project" value="UniProtKB-SubCell"/>
</dbReference>
<evidence type="ECO:0000256" key="7">
    <source>
        <dbReference type="ARBA" id="ARBA00023136"/>
    </source>
</evidence>
<keyword evidence="4 9" id="KW-0812">Transmembrane</keyword>
<accession>A0A644Y2K3</accession>
<comment type="caution">
    <text evidence="10">The sequence shown here is derived from an EMBL/GenBank/DDBJ whole genome shotgun (WGS) entry which is preliminary data.</text>
</comment>
<evidence type="ECO:0000256" key="1">
    <source>
        <dbReference type="ARBA" id="ARBA00004162"/>
    </source>
</evidence>
<evidence type="ECO:0000256" key="6">
    <source>
        <dbReference type="ARBA" id="ARBA00022989"/>
    </source>
</evidence>
<dbReference type="Pfam" id="PF18927">
    <property type="entry name" value="CrtO"/>
    <property type="match status" value="1"/>
</dbReference>
<dbReference type="EMBL" id="VSSQ01003766">
    <property type="protein sequence ID" value="MPM22248.1"/>
    <property type="molecule type" value="Genomic_DNA"/>
</dbReference>
<name>A0A644Y2K3_9ZZZZ</name>
<comment type="subcellular location">
    <subcellularLocation>
        <location evidence="1">Cell membrane</location>
        <topology evidence="1">Single-pass membrane protein</topology>
    </subcellularLocation>
</comment>
<keyword evidence="8" id="KW-0012">Acyltransferase</keyword>
<protein>
    <recommendedName>
        <fullName evidence="11">Glycosyl-4,4'-diaponeurosporenoate acyltransferase</fullName>
    </recommendedName>
</protein>
<evidence type="ECO:0000256" key="2">
    <source>
        <dbReference type="ARBA" id="ARBA00022475"/>
    </source>
</evidence>
<keyword evidence="2" id="KW-1003">Cell membrane</keyword>
<sequence length="184" mass="22006">MRILFLSDIATVILDIVAWIIFHLSIGYSCSKISIERFNPEKWWYQTKPWEKGGEIYQQLFRVKNWKKLIPSGAALYRNAYEIKHLTNLSVENVRIWLKESCRSEFCHYAMIIPGFFFFLWNSVEAGRWMLVYAILNNLVPIVMQRYNRPRVRKVLAQLERKSKQKRESVISYEPQTAFLNSYK</sequence>
<dbReference type="PROSITE" id="PS51257">
    <property type="entry name" value="PROKAR_LIPOPROTEIN"/>
    <property type="match status" value="1"/>
</dbReference>
<evidence type="ECO:0000256" key="5">
    <source>
        <dbReference type="ARBA" id="ARBA00022729"/>
    </source>
</evidence>
<proteinExistence type="predicted"/>
<evidence type="ECO:0000256" key="8">
    <source>
        <dbReference type="ARBA" id="ARBA00023315"/>
    </source>
</evidence>
<feature type="transmembrane region" description="Helical" evidence="9">
    <location>
        <begin position="130"/>
        <end position="147"/>
    </location>
</feature>
<keyword evidence="7 9" id="KW-0472">Membrane</keyword>
<evidence type="ECO:0000256" key="3">
    <source>
        <dbReference type="ARBA" id="ARBA00022679"/>
    </source>
</evidence>
<reference evidence="10" key="1">
    <citation type="submission" date="2019-08" db="EMBL/GenBank/DDBJ databases">
        <authorList>
            <person name="Kucharzyk K."/>
            <person name="Murdoch R.W."/>
            <person name="Higgins S."/>
            <person name="Loffler F."/>
        </authorList>
    </citation>
    <scope>NUCLEOTIDE SEQUENCE</scope>
</reference>
<keyword evidence="6 9" id="KW-1133">Transmembrane helix</keyword>